<organism evidence="2 3">
    <name type="scientific">Lithocarpus litseifolius</name>
    <dbReference type="NCBI Taxonomy" id="425828"/>
    <lineage>
        <taxon>Eukaryota</taxon>
        <taxon>Viridiplantae</taxon>
        <taxon>Streptophyta</taxon>
        <taxon>Embryophyta</taxon>
        <taxon>Tracheophyta</taxon>
        <taxon>Spermatophyta</taxon>
        <taxon>Magnoliopsida</taxon>
        <taxon>eudicotyledons</taxon>
        <taxon>Gunneridae</taxon>
        <taxon>Pentapetalae</taxon>
        <taxon>rosids</taxon>
        <taxon>fabids</taxon>
        <taxon>Fagales</taxon>
        <taxon>Fagaceae</taxon>
        <taxon>Lithocarpus</taxon>
    </lineage>
</organism>
<feature type="region of interest" description="Disordered" evidence="1">
    <location>
        <begin position="95"/>
        <end position="117"/>
    </location>
</feature>
<accession>A0AAW2BRU8</accession>
<dbReference type="Proteomes" id="UP001459277">
    <property type="component" value="Unassembled WGS sequence"/>
</dbReference>
<dbReference type="EMBL" id="JAZDWU010000011">
    <property type="protein sequence ID" value="KAK9987484.1"/>
    <property type="molecule type" value="Genomic_DNA"/>
</dbReference>
<evidence type="ECO:0000256" key="1">
    <source>
        <dbReference type="SAM" id="MobiDB-lite"/>
    </source>
</evidence>
<reference evidence="2 3" key="1">
    <citation type="submission" date="2024-01" db="EMBL/GenBank/DDBJ databases">
        <title>A telomere-to-telomere, gap-free genome of sweet tea (Lithocarpus litseifolius).</title>
        <authorList>
            <person name="Zhou J."/>
        </authorList>
    </citation>
    <scope>NUCLEOTIDE SEQUENCE [LARGE SCALE GENOMIC DNA]</scope>
    <source>
        <strain evidence="2">Zhou-2022a</strain>
        <tissue evidence="2">Leaf</tissue>
    </source>
</reference>
<feature type="compositionally biased region" description="Low complexity" evidence="1">
    <location>
        <begin position="28"/>
        <end position="45"/>
    </location>
</feature>
<feature type="compositionally biased region" description="Basic and acidic residues" evidence="1">
    <location>
        <begin position="102"/>
        <end position="117"/>
    </location>
</feature>
<proteinExistence type="predicted"/>
<comment type="caution">
    <text evidence="2">The sequence shown here is derived from an EMBL/GenBank/DDBJ whole genome shotgun (WGS) entry which is preliminary data.</text>
</comment>
<gene>
    <name evidence="2" type="ORF">SO802_032435</name>
</gene>
<feature type="region of interest" description="Disordered" evidence="1">
    <location>
        <begin position="28"/>
        <end position="48"/>
    </location>
</feature>
<name>A0AAW2BRU8_9ROSI</name>
<protein>
    <submittedName>
        <fullName evidence="2">Uncharacterized protein</fullName>
    </submittedName>
</protein>
<evidence type="ECO:0000313" key="2">
    <source>
        <dbReference type="EMBL" id="KAK9987484.1"/>
    </source>
</evidence>
<keyword evidence="3" id="KW-1185">Reference proteome</keyword>
<dbReference type="AlphaFoldDB" id="A0AAW2BRU8"/>
<evidence type="ECO:0000313" key="3">
    <source>
        <dbReference type="Proteomes" id="UP001459277"/>
    </source>
</evidence>
<sequence length="117" mass="13017">MLLVEKFSISFKVLSHFTQLIQASAAPSLSSHFPHSPHFHSTSSSITADHPLISPPAFKRYPPSLKLCDRRPSVELTASLKLSPPTKLSSLTLKRCHRRPEVHHSASKNKEEDIAGR</sequence>